<keyword evidence="3" id="KW-0902">Two-component regulatory system</keyword>
<dbReference type="SUPFAM" id="SSF55874">
    <property type="entry name" value="ATPase domain of HSP90 chaperone/DNA topoisomerase II/histidine kinase"/>
    <property type="match status" value="1"/>
</dbReference>
<dbReference type="RefSeq" id="WP_284245127.1">
    <property type="nucleotide sequence ID" value="NZ_BSST01000001.1"/>
</dbReference>
<accession>A0ABQ6GTG8</accession>
<feature type="domain" description="Signal transduction histidine kinase subgroup 3 dimerisation and phosphoacceptor" evidence="5">
    <location>
        <begin position="202"/>
        <end position="265"/>
    </location>
</feature>
<name>A0ABQ6GTG8_9GAMM</name>
<organism evidence="6 7">
    <name type="scientific">Thalassotalea insulae</name>
    <dbReference type="NCBI Taxonomy" id="2056778"/>
    <lineage>
        <taxon>Bacteria</taxon>
        <taxon>Pseudomonadati</taxon>
        <taxon>Pseudomonadota</taxon>
        <taxon>Gammaproteobacteria</taxon>
        <taxon>Alteromonadales</taxon>
        <taxon>Colwelliaceae</taxon>
        <taxon>Thalassotalea</taxon>
    </lineage>
</organism>
<evidence type="ECO:0000256" key="2">
    <source>
        <dbReference type="ARBA" id="ARBA00022777"/>
    </source>
</evidence>
<dbReference type="Gene3D" id="3.30.565.10">
    <property type="entry name" value="Histidine kinase-like ATPase, C-terminal domain"/>
    <property type="match status" value="1"/>
</dbReference>
<evidence type="ECO:0000313" key="7">
    <source>
        <dbReference type="Proteomes" id="UP001157186"/>
    </source>
</evidence>
<evidence type="ECO:0000259" key="5">
    <source>
        <dbReference type="Pfam" id="PF07730"/>
    </source>
</evidence>
<proteinExistence type="predicted"/>
<protein>
    <recommendedName>
        <fullName evidence="5">Signal transduction histidine kinase subgroup 3 dimerisation and phosphoacceptor domain-containing protein</fullName>
    </recommendedName>
</protein>
<feature type="transmembrane region" description="Helical" evidence="4">
    <location>
        <begin position="151"/>
        <end position="171"/>
    </location>
</feature>
<comment type="caution">
    <text evidence="6">The sequence shown here is derived from an EMBL/GenBank/DDBJ whole genome shotgun (WGS) entry which is preliminary data.</text>
</comment>
<evidence type="ECO:0000256" key="3">
    <source>
        <dbReference type="ARBA" id="ARBA00023012"/>
    </source>
</evidence>
<dbReference type="Proteomes" id="UP001157186">
    <property type="component" value="Unassembled WGS sequence"/>
</dbReference>
<dbReference type="CDD" id="cd16917">
    <property type="entry name" value="HATPase_UhpB-NarQ-NarX-like"/>
    <property type="match status" value="1"/>
</dbReference>
<evidence type="ECO:0000313" key="6">
    <source>
        <dbReference type="EMBL" id="GLX79228.1"/>
    </source>
</evidence>
<dbReference type="Pfam" id="PF07730">
    <property type="entry name" value="HisKA_3"/>
    <property type="match status" value="1"/>
</dbReference>
<evidence type="ECO:0000256" key="1">
    <source>
        <dbReference type="ARBA" id="ARBA00022679"/>
    </source>
</evidence>
<gene>
    <name evidence="6" type="ORF">tinsulaeT_25680</name>
</gene>
<keyword evidence="1" id="KW-0808">Transferase</keyword>
<keyword evidence="7" id="KW-1185">Reference proteome</keyword>
<dbReference type="InterPro" id="IPR036890">
    <property type="entry name" value="HATPase_C_sf"/>
</dbReference>
<keyword evidence="2" id="KW-0418">Kinase</keyword>
<dbReference type="InterPro" id="IPR011712">
    <property type="entry name" value="Sig_transdc_His_kin_sub3_dim/P"/>
</dbReference>
<keyword evidence="4" id="KW-1133">Transmembrane helix</keyword>
<keyword evidence="4" id="KW-0812">Transmembrane</keyword>
<keyword evidence="4" id="KW-0472">Membrane</keyword>
<feature type="transmembrane region" description="Helical" evidence="4">
    <location>
        <begin position="83"/>
        <end position="116"/>
    </location>
</feature>
<dbReference type="EMBL" id="BSST01000001">
    <property type="protein sequence ID" value="GLX79228.1"/>
    <property type="molecule type" value="Genomic_DNA"/>
</dbReference>
<dbReference type="PANTHER" id="PTHR24421">
    <property type="entry name" value="NITRATE/NITRITE SENSOR PROTEIN NARX-RELATED"/>
    <property type="match status" value="1"/>
</dbReference>
<feature type="transmembrane region" description="Helical" evidence="4">
    <location>
        <begin position="122"/>
        <end position="139"/>
    </location>
</feature>
<dbReference type="InterPro" id="IPR050482">
    <property type="entry name" value="Sensor_HK_TwoCompSys"/>
</dbReference>
<dbReference type="PANTHER" id="PTHR24421:SF59">
    <property type="entry name" value="OXYGEN SENSOR HISTIDINE KINASE NREB"/>
    <property type="match status" value="1"/>
</dbReference>
<reference evidence="6 7" key="1">
    <citation type="submission" date="2023-03" db="EMBL/GenBank/DDBJ databases">
        <title>Draft genome sequence of Thalassotalea insulae KCTC 62186T.</title>
        <authorList>
            <person name="Sawabe T."/>
        </authorList>
    </citation>
    <scope>NUCLEOTIDE SEQUENCE [LARGE SCALE GENOMIC DNA]</scope>
    <source>
        <strain evidence="6 7">KCTC 62186</strain>
    </source>
</reference>
<evidence type="ECO:0000256" key="4">
    <source>
        <dbReference type="SAM" id="Phobius"/>
    </source>
</evidence>
<dbReference type="Gene3D" id="1.20.5.1930">
    <property type="match status" value="1"/>
</dbReference>
<feature type="transmembrane region" description="Helical" evidence="4">
    <location>
        <begin position="20"/>
        <end position="40"/>
    </location>
</feature>
<feature type="transmembrane region" description="Helical" evidence="4">
    <location>
        <begin position="52"/>
        <end position="71"/>
    </location>
</feature>
<sequence length="393" mass="43405">MRKNNTSIVRYFIRQGADVYLGIVTWLGVIVLTFYGWYHPVVPMPVPSLENLSLALMLFTLFIVCFITVNGELPRVISRKLRLMAIAVATLVVMGLALLFHYSYVAILVIILVSLLPGLVKIRYALVYALIMPLFGALIDNGIKGIAESWISAMLLVMFNLFALLASHRFISERQAKEASKKLLRELKATQYLLSAATKRDERLRISRDLHDIVGHQLTALSLQLEVASHVNSQNAKTHHIAQAKDIASVLMADVRSAVSAIRKSKPLGLSVALKELTKDIPGVNVELAIELNESLINDRQVEVIFRCVQEALTNSLKHTQATHFSVKITVIGDIISLAISDNGGKLNPITPGNGINGMIERVEKIAGHLSYSLTQSGLSFVIEFPVIKELSH</sequence>